<keyword evidence="2" id="KW-1185">Reference proteome</keyword>
<gene>
    <name evidence="1" type="ORF">CHGG_02296</name>
</gene>
<sequence length="128" mass="14081">MASQDTVVVADAIVVSSVVEDAPVHTIEWQDIDPLLQFRRLMTRWAKAGIILKPRYEPPKVERRIQRNEANAAEANAAVIMAECSPVLRSILLADTPRNHDRAVRAAFMLTSATVGGLPARNRPDLTG</sequence>
<evidence type="ECO:0000313" key="1">
    <source>
        <dbReference type="EMBL" id="EAQ90361.1"/>
    </source>
</evidence>
<dbReference type="RefSeq" id="XP_001228812.1">
    <property type="nucleotide sequence ID" value="XM_001228811.1"/>
</dbReference>
<dbReference type="EMBL" id="CH408030">
    <property type="protein sequence ID" value="EAQ90361.1"/>
    <property type="molecule type" value="Genomic_DNA"/>
</dbReference>
<name>Q2HBV8_CHAGB</name>
<reference evidence="2" key="1">
    <citation type="journal article" date="2015" name="Genome Announc.">
        <title>Draft genome sequence of the cellulolytic fungus Chaetomium globosum.</title>
        <authorList>
            <person name="Cuomo C.A."/>
            <person name="Untereiner W.A."/>
            <person name="Ma L.-J."/>
            <person name="Grabherr M."/>
            <person name="Birren B.W."/>
        </authorList>
    </citation>
    <scope>NUCLEOTIDE SEQUENCE [LARGE SCALE GENOMIC DNA]</scope>
    <source>
        <strain evidence="2">ATCC 6205 / CBS 148.51 / DSM 1962 / NBRC 6347 / NRRL 1970</strain>
    </source>
</reference>
<dbReference type="AlphaFoldDB" id="Q2HBV8"/>
<proteinExistence type="predicted"/>
<organism evidence="1 2">
    <name type="scientific">Chaetomium globosum (strain ATCC 6205 / CBS 148.51 / DSM 1962 / NBRC 6347 / NRRL 1970)</name>
    <name type="common">Soil fungus</name>
    <dbReference type="NCBI Taxonomy" id="306901"/>
    <lineage>
        <taxon>Eukaryota</taxon>
        <taxon>Fungi</taxon>
        <taxon>Dikarya</taxon>
        <taxon>Ascomycota</taxon>
        <taxon>Pezizomycotina</taxon>
        <taxon>Sordariomycetes</taxon>
        <taxon>Sordariomycetidae</taxon>
        <taxon>Sordariales</taxon>
        <taxon>Chaetomiaceae</taxon>
        <taxon>Chaetomium</taxon>
    </lineage>
</organism>
<evidence type="ECO:0000313" key="2">
    <source>
        <dbReference type="Proteomes" id="UP000001056"/>
    </source>
</evidence>
<dbReference type="Proteomes" id="UP000001056">
    <property type="component" value="Unassembled WGS sequence"/>
</dbReference>
<dbReference type="InParanoid" id="Q2HBV8"/>
<dbReference type="VEuPathDB" id="FungiDB:CHGG_02296"/>
<protein>
    <submittedName>
        <fullName evidence="1">Uncharacterized protein</fullName>
    </submittedName>
</protein>
<dbReference type="GeneID" id="4388572"/>
<dbReference type="HOGENOM" id="CLU_1959309_0_0_1"/>
<accession>Q2HBV8</accession>